<dbReference type="FunFam" id="3.40.50.150:FF:000235">
    <property type="entry name" value="Protein-L-isoaspartate O-methyltransferase"/>
    <property type="match status" value="1"/>
</dbReference>
<name>A4S110_OSTLU</name>
<evidence type="ECO:0000256" key="9">
    <source>
        <dbReference type="ARBA" id="ARBA00054057"/>
    </source>
</evidence>
<evidence type="ECO:0000256" key="5">
    <source>
        <dbReference type="ARBA" id="ARBA00022603"/>
    </source>
</evidence>
<dbReference type="GeneID" id="5003310"/>
<dbReference type="GO" id="GO:0006950">
    <property type="term" value="P:response to stress"/>
    <property type="evidence" value="ECO:0007669"/>
    <property type="project" value="UniProtKB-ARBA"/>
</dbReference>
<evidence type="ECO:0000256" key="3">
    <source>
        <dbReference type="ARBA" id="ARBA00011245"/>
    </source>
</evidence>
<sequence length="244" mass="26598">MAWRSHGVDNDSLVRALEKNAIIKSPRVANAMRAVDRGNYARHKEKEEAYYDHPLPIGYHATISAPHMHAACLELFEQADATRRGAKVLDVGSGSGYLAACFAELVTSEAFRNGEKDETGEGIVVGIEHIEELVVDSLKNVERDGKGRLLETKRLMLFAGDGRNGYKPEAPYDAIHVGASTPSVPDALLEQLAVGGRLVIPVGDSSGQALKVIDRLEDGTFKRRTEMGVIYVPLTDRASQLSLF</sequence>
<dbReference type="Gene3D" id="3.40.50.150">
    <property type="entry name" value="Vaccinia Virus protein VP39"/>
    <property type="match status" value="1"/>
</dbReference>
<keyword evidence="12" id="KW-1185">Reference proteome</keyword>
<evidence type="ECO:0000256" key="2">
    <source>
        <dbReference type="ARBA" id="ARBA00005369"/>
    </source>
</evidence>
<dbReference type="EMBL" id="CP000588">
    <property type="protein sequence ID" value="ABO97364.1"/>
    <property type="molecule type" value="Genomic_DNA"/>
</dbReference>
<dbReference type="GO" id="GO:0005829">
    <property type="term" value="C:cytosol"/>
    <property type="evidence" value="ECO:0007669"/>
    <property type="project" value="UniProtKB-SubCell"/>
</dbReference>
<evidence type="ECO:0000313" key="11">
    <source>
        <dbReference type="EMBL" id="ABO97364.1"/>
    </source>
</evidence>
<organism evidence="11 12">
    <name type="scientific">Ostreococcus lucimarinus (strain CCE9901)</name>
    <dbReference type="NCBI Taxonomy" id="436017"/>
    <lineage>
        <taxon>Eukaryota</taxon>
        <taxon>Viridiplantae</taxon>
        <taxon>Chlorophyta</taxon>
        <taxon>Mamiellophyceae</taxon>
        <taxon>Mamiellales</taxon>
        <taxon>Bathycoccaceae</taxon>
        <taxon>Ostreococcus</taxon>
    </lineage>
</organism>
<proteinExistence type="inferred from homology"/>
<evidence type="ECO:0000256" key="10">
    <source>
        <dbReference type="RuleBase" id="RU003802"/>
    </source>
</evidence>
<dbReference type="PANTHER" id="PTHR11579:SF0">
    <property type="entry name" value="PROTEIN-L-ISOASPARTATE(D-ASPARTATE) O-METHYLTRANSFERASE"/>
    <property type="match status" value="1"/>
</dbReference>
<comment type="subunit">
    <text evidence="3">Monomer.</text>
</comment>
<protein>
    <recommendedName>
        <fullName evidence="10">Protein-L-isoaspartate O-methyltransferase</fullName>
        <ecNumber evidence="10">2.1.1.77</ecNumber>
    </recommendedName>
</protein>
<dbReference type="NCBIfam" id="TIGR00080">
    <property type="entry name" value="pimt"/>
    <property type="match status" value="1"/>
</dbReference>
<keyword evidence="4" id="KW-0963">Cytoplasm</keyword>
<evidence type="ECO:0000256" key="1">
    <source>
        <dbReference type="ARBA" id="ARBA00004514"/>
    </source>
</evidence>
<evidence type="ECO:0000256" key="8">
    <source>
        <dbReference type="ARBA" id="ARBA00035815"/>
    </source>
</evidence>
<dbReference type="CDD" id="cd02440">
    <property type="entry name" value="AdoMet_MTases"/>
    <property type="match status" value="1"/>
</dbReference>
<dbReference type="GO" id="GO:0004719">
    <property type="term" value="F:protein-L-isoaspartate (D-aspartate) O-methyltransferase activity"/>
    <property type="evidence" value="ECO:0007669"/>
    <property type="project" value="UniProtKB-UniRule"/>
</dbReference>
<evidence type="ECO:0000256" key="4">
    <source>
        <dbReference type="ARBA" id="ARBA00022490"/>
    </source>
</evidence>
<dbReference type="Proteomes" id="UP000001568">
    <property type="component" value="Chromosome 8"/>
</dbReference>
<evidence type="ECO:0000256" key="7">
    <source>
        <dbReference type="ARBA" id="ARBA00022691"/>
    </source>
</evidence>
<reference evidence="11 12" key="1">
    <citation type="journal article" date="2007" name="Proc. Natl. Acad. Sci. U.S.A.">
        <title>The tiny eukaryote Ostreococcus provides genomic insights into the paradox of plankton speciation.</title>
        <authorList>
            <person name="Palenik B."/>
            <person name="Grimwood J."/>
            <person name="Aerts A."/>
            <person name="Rouze P."/>
            <person name="Salamov A."/>
            <person name="Putnam N."/>
            <person name="Dupont C."/>
            <person name="Jorgensen R."/>
            <person name="Derelle E."/>
            <person name="Rombauts S."/>
            <person name="Zhou K."/>
            <person name="Otillar R."/>
            <person name="Merchant S.S."/>
            <person name="Podell S."/>
            <person name="Gaasterland T."/>
            <person name="Napoli C."/>
            <person name="Gendler K."/>
            <person name="Manuell A."/>
            <person name="Tai V."/>
            <person name="Vallon O."/>
            <person name="Piganeau G."/>
            <person name="Jancek S."/>
            <person name="Heijde M."/>
            <person name="Jabbari K."/>
            <person name="Bowler C."/>
            <person name="Lohr M."/>
            <person name="Robbens S."/>
            <person name="Werner G."/>
            <person name="Dubchak I."/>
            <person name="Pazour G.J."/>
            <person name="Ren Q."/>
            <person name="Paulsen I."/>
            <person name="Delwiche C."/>
            <person name="Schmutz J."/>
            <person name="Rokhsar D."/>
            <person name="Van de Peer Y."/>
            <person name="Moreau H."/>
            <person name="Grigoriev I.V."/>
        </authorList>
    </citation>
    <scope>NUCLEOTIDE SEQUENCE [LARGE SCALE GENOMIC DNA]</scope>
    <source>
        <strain evidence="11 12">CCE9901</strain>
    </source>
</reference>
<dbReference type="Gramene" id="ABO97364">
    <property type="protein sequence ID" value="ABO97364"/>
    <property type="gene ID" value="OSTLU_42710"/>
</dbReference>
<dbReference type="PROSITE" id="PS01279">
    <property type="entry name" value="PCMT"/>
    <property type="match status" value="1"/>
</dbReference>
<dbReference type="InterPro" id="IPR029063">
    <property type="entry name" value="SAM-dependent_MTases_sf"/>
</dbReference>
<keyword evidence="6 10" id="KW-0808">Transferase</keyword>
<keyword evidence="7 10" id="KW-0949">S-adenosyl-L-methionine</keyword>
<dbReference type="GO" id="GO:0032259">
    <property type="term" value="P:methylation"/>
    <property type="evidence" value="ECO:0007669"/>
    <property type="project" value="UniProtKB-KW"/>
</dbReference>
<comment type="catalytic activity">
    <reaction evidence="8">
        <text>[protein]-L-isoaspartate + S-adenosyl-L-methionine = [protein]-L-isoaspartate alpha-methyl ester + S-adenosyl-L-homocysteine</text>
        <dbReference type="Rhea" id="RHEA:12705"/>
        <dbReference type="Rhea" id="RHEA-COMP:12143"/>
        <dbReference type="Rhea" id="RHEA-COMP:12144"/>
        <dbReference type="ChEBI" id="CHEBI:57856"/>
        <dbReference type="ChEBI" id="CHEBI:59789"/>
        <dbReference type="ChEBI" id="CHEBI:90596"/>
        <dbReference type="ChEBI" id="CHEBI:90598"/>
        <dbReference type="EC" id="2.1.1.77"/>
    </reaction>
    <physiologicalReaction direction="left-to-right" evidence="8">
        <dbReference type="Rhea" id="RHEA:12706"/>
    </physiologicalReaction>
</comment>
<dbReference type="RefSeq" id="XP_001419071.1">
    <property type="nucleotide sequence ID" value="XM_001419034.1"/>
</dbReference>
<dbReference type="AlphaFoldDB" id="A4S110"/>
<dbReference type="OrthoDB" id="73890at2759"/>
<comment type="subcellular location">
    <subcellularLocation>
        <location evidence="1">Cytoplasm</location>
        <location evidence="1">Cytosol</location>
    </subcellularLocation>
</comment>
<dbReference type="PANTHER" id="PTHR11579">
    <property type="entry name" value="PROTEIN-L-ISOASPARTATE O-METHYLTRANSFERASE"/>
    <property type="match status" value="1"/>
</dbReference>
<dbReference type="SUPFAM" id="SSF53335">
    <property type="entry name" value="S-adenosyl-L-methionine-dependent methyltransferases"/>
    <property type="match status" value="1"/>
</dbReference>
<dbReference type="KEGG" id="olu:OSTLU_42710"/>
<comment type="function">
    <text evidence="9">Initiates the repair of damaged proteins by catalyzing methyl esterification of L-isoaspartyl and D-aspartyl residues produced by spontaneous isomerization and racemization of L-aspartyl and L-asparaginyl residues in aging peptides and proteins.</text>
</comment>
<dbReference type="EC" id="2.1.1.77" evidence="10"/>
<dbReference type="HOGENOM" id="CLU_055432_0_2_1"/>
<dbReference type="OMA" id="HMHASAC"/>
<evidence type="ECO:0000313" key="12">
    <source>
        <dbReference type="Proteomes" id="UP000001568"/>
    </source>
</evidence>
<evidence type="ECO:0000256" key="6">
    <source>
        <dbReference type="ARBA" id="ARBA00022679"/>
    </source>
</evidence>
<dbReference type="eggNOG" id="KOG1661">
    <property type="taxonomic scope" value="Eukaryota"/>
</dbReference>
<gene>
    <name evidence="11" type="ORF">OSTLU_42710</name>
</gene>
<accession>A4S110</accession>
<dbReference type="InterPro" id="IPR000682">
    <property type="entry name" value="PCMT"/>
</dbReference>
<dbReference type="STRING" id="436017.A4S110"/>
<dbReference type="Pfam" id="PF01135">
    <property type="entry name" value="PCMT"/>
    <property type="match status" value="1"/>
</dbReference>
<comment type="similarity">
    <text evidence="2 10">Belongs to the methyltransferase superfamily. L-isoaspartyl/D-aspartyl protein methyltransferase family.</text>
</comment>
<keyword evidence="5 10" id="KW-0489">Methyltransferase</keyword>